<name>A0A7K1LG14_9MICC</name>
<sequence length="122" mass="13477">METPTPRRFAILIVDEGDPRGTTAHLCADSELWAWLQREESFPDGVEYIESPIPGTDLLAHVTRWEPLTDKAQHLVWLPGGRGRSHPALTPVELEVNGAATDLDEVRSLLAAEGASIVEARW</sequence>
<dbReference type="AlphaFoldDB" id="A0A7K1LG14"/>
<dbReference type="OrthoDB" id="4991304at2"/>
<keyword evidence="2" id="KW-1185">Reference proteome</keyword>
<protein>
    <submittedName>
        <fullName evidence="1">Uncharacterized protein</fullName>
    </submittedName>
</protein>
<dbReference type="EMBL" id="WOGT01000001">
    <property type="protein sequence ID" value="MUN53872.1"/>
    <property type="molecule type" value="Genomic_DNA"/>
</dbReference>
<proteinExistence type="predicted"/>
<evidence type="ECO:0000313" key="2">
    <source>
        <dbReference type="Proteomes" id="UP000462152"/>
    </source>
</evidence>
<evidence type="ECO:0000313" key="1">
    <source>
        <dbReference type="EMBL" id="MUN53872.1"/>
    </source>
</evidence>
<dbReference type="RefSeq" id="WP_129313981.1">
    <property type="nucleotide sequence ID" value="NZ_NOIQ01000001.1"/>
</dbReference>
<comment type="caution">
    <text evidence="1">The sequence shown here is derived from an EMBL/GenBank/DDBJ whole genome shotgun (WGS) entry which is preliminary data.</text>
</comment>
<gene>
    <name evidence="1" type="ORF">GMA10_01290</name>
</gene>
<organism evidence="1 2">
    <name type="scientific">Rothia koreensis</name>
    <dbReference type="NCBI Taxonomy" id="592378"/>
    <lineage>
        <taxon>Bacteria</taxon>
        <taxon>Bacillati</taxon>
        <taxon>Actinomycetota</taxon>
        <taxon>Actinomycetes</taxon>
        <taxon>Micrococcales</taxon>
        <taxon>Micrococcaceae</taxon>
        <taxon>Rothia</taxon>
    </lineage>
</organism>
<dbReference type="Proteomes" id="UP000462152">
    <property type="component" value="Unassembled WGS sequence"/>
</dbReference>
<accession>A0A7K1LG14</accession>
<reference evidence="1 2" key="1">
    <citation type="submission" date="2019-12" db="EMBL/GenBank/DDBJ databases">
        <authorList>
            <person name="Li J."/>
            <person name="Shi Y."/>
            <person name="Xu G."/>
            <person name="Xiao D."/>
            <person name="Ran X."/>
        </authorList>
    </citation>
    <scope>NUCLEOTIDE SEQUENCE [LARGE SCALE GENOMIC DNA]</scope>
    <source>
        <strain evidence="1 2">JCM 15915</strain>
    </source>
</reference>